<gene>
    <name evidence="6" type="ORF">WMY93_031645</name>
</gene>
<evidence type="ECO:0000256" key="3">
    <source>
        <dbReference type="ARBA" id="ARBA00023224"/>
    </source>
</evidence>
<dbReference type="GO" id="GO:0007204">
    <property type="term" value="P:positive regulation of cytosolic calcium ion concentration"/>
    <property type="evidence" value="ECO:0007669"/>
    <property type="project" value="TreeGrafter"/>
</dbReference>
<dbReference type="Gene3D" id="1.20.1070.10">
    <property type="entry name" value="Rhodopsin 7-helix transmembrane proteins"/>
    <property type="match status" value="1"/>
</dbReference>
<dbReference type="GO" id="GO:0009897">
    <property type="term" value="C:external side of plasma membrane"/>
    <property type="evidence" value="ECO:0007669"/>
    <property type="project" value="TreeGrafter"/>
</dbReference>
<dbReference type="PROSITE" id="PS51257">
    <property type="entry name" value="PROKAR_LIPOPROTEIN"/>
    <property type="match status" value="1"/>
</dbReference>
<dbReference type="AlphaFoldDB" id="A0AAW0MHE8"/>
<protein>
    <recommendedName>
        <fullName evidence="8">G-protein coupled receptors family 1 profile domain-containing protein</fullName>
    </recommendedName>
</protein>
<comment type="caution">
    <text evidence="6">The sequence shown here is derived from an EMBL/GenBank/DDBJ whole genome shotgun (WGS) entry which is preliminary data.</text>
</comment>
<reference evidence="7" key="1">
    <citation type="submission" date="2024-04" db="EMBL/GenBank/DDBJ databases">
        <title>Salinicola lusitanus LLJ914,a marine bacterium isolated from the Okinawa Trough.</title>
        <authorList>
            <person name="Li J."/>
        </authorList>
    </citation>
    <scope>NUCLEOTIDE SEQUENCE [LARGE SCALE GENOMIC DNA]</scope>
</reference>
<keyword evidence="7" id="KW-1185">Reference proteome</keyword>
<sequence>MCKVTLAVCKINLFSVSLFLACIAVDRHAGASLRHHHAPGRSHDLPHGVPRPPGLDRQGNGPEPAGLRGLLPPIGRHGRMLRCDWPTAADHSQLPQAPPLRVVMAIVLVFIITQLPHTCVLITEIWDAHWAGISDCETRKVLDKTGLVLKTLAYVHPALTLFSTL</sequence>
<keyword evidence="1" id="KW-0297">G-protein coupled receptor</keyword>
<evidence type="ECO:0000256" key="4">
    <source>
        <dbReference type="SAM" id="MobiDB-lite"/>
    </source>
</evidence>
<evidence type="ECO:0000313" key="7">
    <source>
        <dbReference type="Proteomes" id="UP001460270"/>
    </source>
</evidence>
<evidence type="ECO:0000256" key="1">
    <source>
        <dbReference type="ARBA" id="ARBA00023040"/>
    </source>
</evidence>
<dbReference type="InterPro" id="IPR050119">
    <property type="entry name" value="CCR1-9-like"/>
</dbReference>
<dbReference type="Proteomes" id="UP001460270">
    <property type="component" value="Unassembled WGS sequence"/>
</dbReference>
<dbReference type="PANTHER" id="PTHR10489:SF664">
    <property type="entry name" value="C-C CHEMOKINE RECEPTOR TYPE 9"/>
    <property type="match status" value="1"/>
</dbReference>
<dbReference type="GO" id="GO:0060326">
    <property type="term" value="P:cell chemotaxis"/>
    <property type="evidence" value="ECO:0007669"/>
    <property type="project" value="TreeGrafter"/>
</dbReference>
<dbReference type="EMBL" id="JBBPFD010000680">
    <property type="protein sequence ID" value="KAK7877633.1"/>
    <property type="molecule type" value="Genomic_DNA"/>
</dbReference>
<keyword evidence="5" id="KW-0732">Signal</keyword>
<keyword evidence="2" id="KW-0675">Receptor</keyword>
<accession>A0AAW0MHE8</accession>
<evidence type="ECO:0000313" key="6">
    <source>
        <dbReference type="EMBL" id="KAK7877633.1"/>
    </source>
</evidence>
<dbReference type="GO" id="GO:0006955">
    <property type="term" value="P:immune response"/>
    <property type="evidence" value="ECO:0007669"/>
    <property type="project" value="TreeGrafter"/>
</dbReference>
<dbReference type="GO" id="GO:0019722">
    <property type="term" value="P:calcium-mediated signaling"/>
    <property type="evidence" value="ECO:0007669"/>
    <property type="project" value="TreeGrafter"/>
</dbReference>
<feature type="signal peptide" evidence="5">
    <location>
        <begin position="1"/>
        <end position="24"/>
    </location>
</feature>
<evidence type="ECO:0000256" key="2">
    <source>
        <dbReference type="ARBA" id="ARBA00023170"/>
    </source>
</evidence>
<evidence type="ECO:0008006" key="8">
    <source>
        <dbReference type="Google" id="ProtNLM"/>
    </source>
</evidence>
<feature type="region of interest" description="Disordered" evidence="4">
    <location>
        <begin position="35"/>
        <end position="62"/>
    </location>
</feature>
<feature type="chain" id="PRO_5043530527" description="G-protein coupled receptors family 1 profile domain-containing protein" evidence="5">
    <location>
        <begin position="25"/>
        <end position="165"/>
    </location>
</feature>
<proteinExistence type="predicted"/>
<name>A0AAW0MHE8_9GOBI</name>
<dbReference type="PANTHER" id="PTHR10489">
    <property type="entry name" value="CELL ADHESION MOLECULE"/>
    <property type="match status" value="1"/>
</dbReference>
<dbReference type="GO" id="GO:0019957">
    <property type="term" value="F:C-C chemokine binding"/>
    <property type="evidence" value="ECO:0007669"/>
    <property type="project" value="TreeGrafter"/>
</dbReference>
<evidence type="ECO:0000256" key="5">
    <source>
        <dbReference type="SAM" id="SignalP"/>
    </source>
</evidence>
<organism evidence="6 7">
    <name type="scientific">Mugilogobius chulae</name>
    <name type="common">yellowstripe goby</name>
    <dbReference type="NCBI Taxonomy" id="88201"/>
    <lineage>
        <taxon>Eukaryota</taxon>
        <taxon>Metazoa</taxon>
        <taxon>Chordata</taxon>
        <taxon>Craniata</taxon>
        <taxon>Vertebrata</taxon>
        <taxon>Euteleostomi</taxon>
        <taxon>Actinopterygii</taxon>
        <taxon>Neopterygii</taxon>
        <taxon>Teleostei</taxon>
        <taxon>Neoteleostei</taxon>
        <taxon>Acanthomorphata</taxon>
        <taxon>Gobiaria</taxon>
        <taxon>Gobiiformes</taxon>
        <taxon>Gobioidei</taxon>
        <taxon>Gobiidae</taxon>
        <taxon>Gobionellinae</taxon>
        <taxon>Mugilogobius</taxon>
    </lineage>
</organism>
<keyword evidence="3" id="KW-0807">Transducer</keyword>
<dbReference type="GO" id="GO:0016493">
    <property type="term" value="F:C-C chemokine receptor activity"/>
    <property type="evidence" value="ECO:0007669"/>
    <property type="project" value="TreeGrafter"/>
</dbReference>